<accession>U5D0G4</accession>
<dbReference type="PROSITE" id="PS51144">
    <property type="entry name" value="ALPHA_CA_2"/>
    <property type="match status" value="1"/>
</dbReference>
<reference evidence="3" key="1">
    <citation type="journal article" date="2013" name="Science">
        <title>The Amborella genome and the evolution of flowering plants.</title>
        <authorList>
            <consortium name="Amborella Genome Project"/>
        </authorList>
    </citation>
    <scope>NUCLEOTIDE SEQUENCE [LARGE SCALE GENOMIC DNA]</scope>
</reference>
<dbReference type="Gene3D" id="3.10.200.10">
    <property type="entry name" value="Alpha carbonic anhydrase"/>
    <property type="match status" value="1"/>
</dbReference>
<feature type="non-terminal residue" evidence="2">
    <location>
        <position position="55"/>
    </location>
</feature>
<dbReference type="eggNOG" id="KOG0382">
    <property type="taxonomic scope" value="Eukaryota"/>
</dbReference>
<evidence type="ECO:0000313" key="3">
    <source>
        <dbReference type="Proteomes" id="UP000017836"/>
    </source>
</evidence>
<sequence length="55" mass="6141">MNTISYIADSKEAEVEVGEVDPRHIKIGSRKYYRDTGSLTTPPCTQGVAWTIVKK</sequence>
<dbReference type="InterPro" id="IPR036398">
    <property type="entry name" value="CA_dom_sf"/>
</dbReference>
<dbReference type="EMBL" id="KI395472">
    <property type="protein sequence ID" value="ERM98267.1"/>
    <property type="molecule type" value="Genomic_DNA"/>
</dbReference>
<dbReference type="Proteomes" id="UP000017836">
    <property type="component" value="Unassembled WGS sequence"/>
</dbReference>
<evidence type="ECO:0000259" key="1">
    <source>
        <dbReference type="PROSITE" id="PS51144"/>
    </source>
</evidence>
<protein>
    <recommendedName>
        <fullName evidence="1">Alpha-carbonic anhydrase domain-containing protein</fullName>
    </recommendedName>
</protein>
<dbReference type="Pfam" id="PF00194">
    <property type="entry name" value="Carb_anhydrase"/>
    <property type="match status" value="1"/>
</dbReference>
<dbReference type="InterPro" id="IPR001148">
    <property type="entry name" value="CA_dom"/>
</dbReference>
<evidence type="ECO:0000313" key="2">
    <source>
        <dbReference type="EMBL" id="ERM98267.1"/>
    </source>
</evidence>
<dbReference type="AlphaFoldDB" id="U5D0G4"/>
<organism evidence="2 3">
    <name type="scientific">Amborella trichopoda</name>
    <dbReference type="NCBI Taxonomy" id="13333"/>
    <lineage>
        <taxon>Eukaryota</taxon>
        <taxon>Viridiplantae</taxon>
        <taxon>Streptophyta</taxon>
        <taxon>Embryophyta</taxon>
        <taxon>Tracheophyta</taxon>
        <taxon>Spermatophyta</taxon>
        <taxon>Magnoliopsida</taxon>
        <taxon>Amborellales</taxon>
        <taxon>Amborellaceae</taxon>
        <taxon>Amborella</taxon>
    </lineage>
</organism>
<feature type="domain" description="Alpha-carbonic anhydrase" evidence="1">
    <location>
        <begin position="1"/>
        <end position="55"/>
    </location>
</feature>
<dbReference type="STRING" id="13333.U5D0G4"/>
<dbReference type="Gramene" id="ERM98267">
    <property type="protein sequence ID" value="ERM98267"/>
    <property type="gene ID" value="AMTR_s00988p00000580"/>
</dbReference>
<proteinExistence type="predicted"/>
<dbReference type="HOGENOM" id="CLU_3038495_0_0_1"/>
<keyword evidence="3" id="KW-1185">Reference proteome</keyword>
<dbReference type="SUPFAM" id="SSF51069">
    <property type="entry name" value="Carbonic anhydrase"/>
    <property type="match status" value="1"/>
</dbReference>
<name>U5D0G4_AMBTC</name>
<gene>
    <name evidence="2" type="ORF">AMTR_s00988p00000580</name>
</gene>